<feature type="region of interest" description="Disordered" evidence="1">
    <location>
        <begin position="1"/>
        <end position="51"/>
    </location>
</feature>
<evidence type="ECO:0000256" key="1">
    <source>
        <dbReference type="SAM" id="MobiDB-lite"/>
    </source>
</evidence>
<organism evidence="2 3">
    <name type="scientific">Bacteroides stercoris</name>
    <dbReference type="NCBI Taxonomy" id="46506"/>
    <lineage>
        <taxon>Bacteria</taxon>
        <taxon>Pseudomonadati</taxon>
        <taxon>Bacteroidota</taxon>
        <taxon>Bacteroidia</taxon>
        <taxon>Bacteroidales</taxon>
        <taxon>Bacteroidaceae</taxon>
        <taxon>Bacteroides</taxon>
    </lineage>
</organism>
<dbReference type="RefSeq" id="WP_060386504.1">
    <property type="nucleotide sequence ID" value="NZ_JAQNVT010000023.1"/>
</dbReference>
<evidence type="ECO:0000313" key="2">
    <source>
        <dbReference type="EMBL" id="KWR52339.1"/>
    </source>
</evidence>
<reference evidence="2 3" key="1">
    <citation type="journal article" date="2016" name="BMC Genomics">
        <title>Type VI secretion systems of human gut Bacteroidales segregate into three genetic architectures, two of which are contained on mobile genetic elements.</title>
        <authorList>
            <person name="Coyne M.J."/>
            <person name="Roelofs K.G."/>
            <person name="Comstock L.E."/>
        </authorList>
    </citation>
    <scope>NUCLEOTIDE SEQUENCE [LARGE SCALE GENOMIC DNA]</scope>
    <source>
        <strain evidence="2 3">CL09T03C01</strain>
    </source>
</reference>
<keyword evidence="3" id="KW-1185">Reference proteome</keyword>
<accession>A0A108T2S6</accession>
<dbReference type="Proteomes" id="UP000056419">
    <property type="component" value="Unassembled WGS sequence"/>
</dbReference>
<dbReference type="PATRIC" id="fig|46506.5.peg.3154"/>
<protein>
    <submittedName>
        <fullName evidence="2">Uncharacterized protein</fullName>
    </submittedName>
</protein>
<evidence type="ECO:0000313" key="3">
    <source>
        <dbReference type="Proteomes" id="UP000056419"/>
    </source>
</evidence>
<name>A0A108T2S6_BACSE</name>
<comment type="caution">
    <text evidence="2">The sequence shown here is derived from an EMBL/GenBank/DDBJ whole genome shotgun (WGS) entry which is preliminary data.</text>
</comment>
<dbReference type="AlphaFoldDB" id="A0A108T2S6"/>
<dbReference type="EMBL" id="LRGC01000021">
    <property type="protein sequence ID" value="KWR52339.1"/>
    <property type="molecule type" value="Genomic_DNA"/>
</dbReference>
<gene>
    <name evidence="2" type="ORF">AA415_02926</name>
</gene>
<feature type="compositionally biased region" description="Polar residues" evidence="1">
    <location>
        <begin position="15"/>
        <end position="36"/>
    </location>
</feature>
<dbReference type="STRING" id="46506.AA415_02926"/>
<sequence>MARKKKTQDPEDENVQTQETTNTPDIPDTLNETTAGDNVEEQRDIEGDSTMVTEELPDEGTDMEEILPSTPVPEPTRQLLQKFPNYQELYIDAKGGVYTKDTQPNLVTEAILYQNPYYKQ</sequence>
<proteinExistence type="predicted"/>